<dbReference type="RefSeq" id="XP_023628406.1">
    <property type="nucleotide sequence ID" value="XM_023772638.1"/>
</dbReference>
<accession>A0A2D3V9S2</accession>
<sequence>MELQRLSLRDTVGWPYEEAYNKLIKAFGLEGRIKDEKDASKTRYSVIEEAAKSSVRTAAGGDIVEPLPWYRFDVALRDFVFKQAVPGLISDQTLARVLLSFYLELTGVDASKFADTLPETAGATKYLRNLLRRKLITRNVSQRVLFFFITECCNKWFDDLVFQNNFDVEEALRDGLRVFAISRSKGKIAKFCLLTGLNPSDARRHKAGTDLVGAMESVLGEMADDFDELECVTKCIQAKLFPLADDHIDIRRFLEQKSNDDDDYHLLDSDEATKEYLVGYFRKETLCRSDEQATTYLDTNFWLMEKATQAYRKWALAPGAFDDVDLVDTASPPYVEPNSLILAPLGAPINDQTANPLEAATHSLVRRYQRSLPLESDKDNTLYDMIRRFEAGNFNNPDQLARIHAQLTYRLEVCELAMQIVNRLELWKGAAVPISAWDPRTREGADMRVRKIMVGQLQQNTSWFKPKKAGDGSYYRKPLFYVARAMDMHGYHGEQVLEQIEKAKKLLQETTEIGLR</sequence>
<reference evidence="1 2" key="1">
    <citation type="submission" date="2016-03" db="EMBL/GenBank/DDBJ databases">
        <authorList>
            <person name="Ploux O."/>
        </authorList>
    </citation>
    <scope>NUCLEOTIDE SEQUENCE [LARGE SCALE GENOMIC DNA]</scope>
    <source>
        <strain evidence="1 2">URUG2</strain>
    </source>
</reference>
<gene>
    <name evidence="1" type="ORF">RCC_07380</name>
</gene>
<dbReference type="AlphaFoldDB" id="A0A2D3V9S2"/>
<name>A0A2D3V9S2_9PEZI</name>
<protein>
    <submittedName>
        <fullName evidence="1">Uncharacterized protein</fullName>
    </submittedName>
</protein>
<evidence type="ECO:0000313" key="1">
    <source>
        <dbReference type="EMBL" id="CZT21517.1"/>
    </source>
</evidence>
<dbReference type="EMBL" id="FJUY01000011">
    <property type="protein sequence ID" value="CZT21517.1"/>
    <property type="molecule type" value="Genomic_DNA"/>
</dbReference>
<keyword evidence="2" id="KW-1185">Reference proteome</keyword>
<dbReference type="GeneID" id="35602498"/>
<proteinExistence type="predicted"/>
<organism evidence="1 2">
    <name type="scientific">Ramularia collo-cygni</name>
    <dbReference type="NCBI Taxonomy" id="112498"/>
    <lineage>
        <taxon>Eukaryota</taxon>
        <taxon>Fungi</taxon>
        <taxon>Dikarya</taxon>
        <taxon>Ascomycota</taxon>
        <taxon>Pezizomycotina</taxon>
        <taxon>Dothideomycetes</taxon>
        <taxon>Dothideomycetidae</taxon>
        <taxon>Mycosphaerellales</taxon>
        <taxon>Mycosphaerellaceae</taxon>
        <taxon>Ramularia</taxon>
    </lineage>
</organism>
<dbReference type="Proteomes" id="UP000225277">
    <property type="component" value="Unassembled WGS sequence"/>
</dbReference>
<evidence type="ECO:0000313" key="2">
    <source>
        <dbReference type="Proteomes" id="UP000225277"/>
    </source>
</evidence>